<name>A0A060QJF6_9PROT</name>
<evidence type="ECO:0000313" key="1">
    <source>
        <dbReference type="EMBL" id="CDG38917.1"/>
    </source>
</evidence>
<reference evidence="1 2" key="2">
    <citation type="journal article" date="2014" name="PLoS ONE">
        <title>Evolution of mitochondria reconstructed from the energy metabolism of living bacteria.</title>
        <authorList>
            <person name="Degli Esposti M."/>
            <person name="Chouaia B."/>
            <person name="Comandatore F."/>
            <person name="Crotti E."/>
            <person name="Sassera D."/>
            <person name="Lievens P.M."/>
            <person name="Daffonchio D."/>
            <person name="Bandi C."/>
        </authorList>
    </citation>
    <scope>NUCLEOTIDE SEQUENCE [LARGE SCALE GENOMIC DNA]</scope>
    <source>
        <strain evidence="1 2">SF2.1</strain>
    </source>
</reference>
<reference evidence="1 2" key="1">
    <citation type="journal article" date="2014" name="Genome Biol. Evol.">
        <title>Acetic acid bacteria genomes reveal functional traits for adaptation to life in insect guts.</title>
        <authorList>
            <person name="Chouaia B."/>
            <person name="Gaiarsa S."/>
            <person name="Crotti E."/>
            <person name="Comandatore F."/>
            <person name="Degli Esposti M."/>
            <person name="Ricci I."/>
            <person name="Alma A."/>
            <person name="Favia G."/>
            <person name="Bandi C."/>
            <person name="Daffonchio D."/>
        </authorList>
    </citation>
    <scope>NUCLEOTIDE SEQUENCE [LARGE SCALE GENOMIC DNA]</scope>
    <source>
        <strain evidence="1 2">SF2.1</strain>
    </source>
</reference>
<organism evidence="1 2">
    <name type="scientific">Asaia bogorensis</name>
    <dbReference type="NCBI Taxonomy" id="91915"/>
    <lineage>
        <taxon>Bacteria</taxon>
        <taxon>Pseudomonadati</taxon>
        <taxon>Pseudomonadota</taxon>
        <taxon>Alphaproteobacteria</taxon>
        <taxon>Acetobacterales</taxon>
        <taxon>Acetobacteraceae</taxon>
        <taxon>Asaia</taxon>
    </lineage>
</organism>
<protein>
    <submittedName>
        <fullName evidence="1">Uncharacterized protein</fullName>
    </submittedName>
</protein>
<dbReference type="EMBL" id="CBLX010000005">
    <property type="protein sequence ID" value="CDG38917.1"/>
    <property type="molecule type" value="Genomic_DNA"/>
</dbReference>
<dbReference type="AlphaFoldDB" id="A0A060QJF6"/>
<sequence>MPRGRGVAPIVRGESSVIVLIVVDRKWLSKSLRKTKKALQAVTAALKSLFE</sequence>
<dbReference type="Proteomes" id="UP000027583">
    <property type="component" value="Unassembled WGS sequence"/>
</dbReference>
<proteinExistence type="predicted"/>
<accession>A0A060QJF6</accession>
<evidence type="ECO:0000313" key="2">
    <source>
        <dbReference type="Proteomes" id="UP000027583"/>
    </source>
</evidence>
<gene>
    <name evidence="1" type="ORF">ASAP_0872</name>
</gene>
<comment type="caution">
    <text evidence="1">The sequence shown here is derived from an EMBL/GenBank/DDBJ whole genome shotgun (WGS) entry which is preliminary data.</text>
</comment>